<protein>
    <submittedName>
        <fullName evidence="4">Uncharacterized protein</fullName>
    </submittedName>
</protein>
<gene>
    <name evidence="4" type="ORF">METZ01_LOCUS145753</name>
</gene>
<accession>A0A381ZUQ3</accession>
<dbReference type="InterPro" id="IPR002110">
    <property type="entry name" value="Ankyrin_rpt"/>
</dbReference>
<feature type="non-terminal residue" evidence="4">
    <location>
        <position position="514"/>
    </location>
</feature>
<evidence type="ECO:0000256" key="2">
    <source>
        <dbReference type="ARBA" id="ARBA00023043"/>
    </source>
</evidence>
<dbReference type="SUPFAM" id="SSF48403">
    <property type="entry name" value="Ankyrin repeat"/>
    <property type="match status" value="2"/>
</dbReference>
<reference evidence="4" key="1">
    <citation type="submission" date="2018-05" db="EMBL/GenBank/DDBJ databases">
        <authorList>
            <person name="Lanie J.A."/>
            <person name="Ng W.-L."/>
            <person name="Kazmierczak K.M."/>
            <person name="Andrzejewski T.M."/>
            <person name="Davidsen T.M."/>
            <person name="Wayne K.J."/>
            <person name="Tettelin H."/>
            <person name="Glass J.I."/>
            <person name="Rusch D."/>
            <person name="Podicherti R."/>
            <person name="Tsui H.-C.T."/>
            <person name="Winkler M.E."/>
        </authorList>
    </citation>
    <scope>NUCLEOTIDE SEQUENCE</scope>
</reference>
<dbReference type="EMBL" id="UINC01022715">
    <property type="protein sequence ID" value="SVA92899.1"/>
    <property type="molecule type" value="Genomic_DNA"/>
</dbReference>
<evidence type="ECO:0000256" key="1">
    <source>
        <dbReference type="ARBA" id="ARBA00022737"/>
    </source>
</evidence>
<dbReference type="PRINTS" id="PR01415">
    <property type="entry name" value="ANKYRIN"/>
</dbReference>
<feature type="region of interest" description="Disordered" evidence="3">
    <location>
        <begin position="204"/>
        <end position="255"/>
    </location>
</feature>
<proteinExistence type="predicted"/>
<dbReference type="Pfam" id="PF12796">
    <property type="entry name" value="Ank_2"/>
    <property type="match status" value="2"/>
</dbReference>
<dbReference type="PROSITE" id="PS50297">
    <property type="entry name" value="ANK_REP_REGION"/>
    <property type="match status" value="6"/>
</dbReference>
<keyword evidence="1" id="KW-0677">Repeat</keyword>
<dbReference type="Pfam" id="PF00023">
    <property type="entry name" value="Ank"/>
    <property type="match status" value="2"/>
</dbReference>
<feature type="region of interest" description="Disordered" evidence="3">
    <location>
        <begin position="444"/>
        <end position="480"/>
    </location>
</feature>
<keyword evidence="2" id="KW-0040">ANK repeat</keyword>
<dbReference type="PROSITE" id="PS50088">
    <property type="entry name" value="ANK_REPEAT"/>
    <property type="match status" value="6"/>
</dbReference>
<organism evidence="4">
    <name type="scientific">marine metagenome</name>
    <dbReference type="NCBI Taxonomy" id="408172"/>
    <lineage>
        <taxon>unclassified sequences</taxon>
        <taxon>metagenomes</taxon>
        <taxon>ecological metagenomes</taxon>
    </lineage>
</organism>
<dbReference type="InterPro" id="IPR036770">
    <property type="entry name" value="Ankyrin_rpt-contain_sf"/>
</dbReference>
<evidence type="ECO:0000256" key="3">
    <source>
        <dbReference type="SAM" id="MobiDB-lite"/>
    </source>
</evidence>
<name>A0A381ZUQ3_9ZZZZ</name>
<dbReference type="PANTHER" id="PTHR24126:SF14">
    <property type="entry name" value="ANK_REP_REGION DOMAIN-CONTAINING PROTEIN"/>
    <property type="match status" value="1"/>
</dbReference>
<dbReference type="AlphaFoldDB" id="A0A381ZUQ3"/>
<feature type="compositionally biased region" description="Basic and acidic residues" evidence="3">
    <location>
        <begin position="204"/>
        <end position="223"/>
    </location>
</feature>
<dbReference type="SMART" id="SM00248">
    <property type="entry name" value="ANK"/>
    <property type="match status" value="9"/>
</dbReference>
<sequence>MSEARKKSLLRSAFIAVVIVIAFAAATPAESPIADAAEQGDVAAVRALIRQGADPSGAQADGMTALHWSALNNEIEITEVVLFAGANANATTRLGGYTPLHIASRAGNAEVVESLLKTGADPGAYTSTGVTAMHFAAEANAAGVIKALVAAGADLDAKDSFSDRTPMMFASVRNATTALQTLVEFDADLSLATAIKDYEKIEGEATEERARRTRVREAAKDPEPNEEDSQAGNQRSGRPSGGSGQSPPADPNAPKVLSSIEQIGKQGGFTALHYAAREGHIEATRVLLEAGSDVNQVTVGDQSSPLLVAVINGNYDLARVLLESGADPNVASDDGVSPLFATLNIEWSLRTWYPQPQAFRQQFTSYIELMELLLDAGADPNSRTSTHVWYASYNAGRMGVDFSGATPFWRAAYATDVNAMRLLVENGADPNIWTYNIVNPRRRFGPNVPANAGNNEEEEEDPSGLPPVPHGGPGIHPLHAASGVGFGTSRVAQQHRSVPDGWLPSVKYLIEELG</sequence>
<dbReference type="Gene3D" id="1.25.40.20">
    <property type="entry name" value="Ankyrin repeat-containing domain"/>
    <property type="match status" value="4"/>
</dbReference>
<evidence type="ECO:0000313" key="4">
    <source>
        <dbReference type="EMBL" id="SVA92899.1"/>
    </source>
</evidence>
<dbReference type="PANTHER" id="PTHR24126">
    <property type="entry name" value="ANKYRIN REPEAT, PH AND SEC7 DOMAIN CONTAINING PROTEIN SECG-RELATED"/>
    <property type="match status" value="1"/>
</dbReference>